<dbReference type="CDD" id="cd07716">
    <property type="entry name" value="RNaseZ_short-form-like_MBL-fold"/>
    <property type="match status" value="1"/>
</dbReference>
<name>A0ABU1IIN6_9BACL</name>
<comment type="caution">
    <text evidence="3">The sequence shown here is derived from an EMBL/GenBank/DDBJ whole genome shotgun (WGS) entry which is preliminary data.</text>
</comment>
<dbReference type="SUPFAM" id="SSF56281">
    <property type="entry name" value="Metallo-hydrolase/oxidoreductase"/>
    <property type="match status" value="1"/>
</dbReference>
<dbReference type="Pfam" id="PF12706">
    <property type="entry name" value="Lactamase_B_2"/>
    <property type="match status" value="1"/>
</dbReference>
<dbReference type="InterPro" id="IPR001279">
    <property type="entry name" value="Metallo-B-lactamas"/>
</dbReference>
<dbReference type="PANTHER" id="PTHR46018">
    <property type="entry name" value="ZINC PHOSPHODIESTERASE ELAC PROTEIN 1"/>
    <property type="match status" value="1"/>
</dbReference>
<dbReference type="SMART" id="SM00849">
    <property type="entry name" value="Lactamase_B"/>
    <property type="match status" value="1"/>
</dbReference>
<protein>
    <submittedName>
        <fullName evidence="3">Ribonuclease BN (tRNA processing enzyme)</fullName>
    </submittedName>
</protein>
<keyword evidence="4" id="KW-1185">Reference proteome</keyword>
<accession>A0ABU1IIN6</accession>
<proteinExistence type="predicted"/>
<reference evidence="3 4" key="1">
    <citation type="submission" date="2023-07" db="EMBL/GenBank/DDBJ databases">
        <title>Genomic Encyclopedia of Type Strains, Phase IV (KMG-IV): sequencing the most valuable type-strain genomes for metagenomic binning, comparative biology and taxonomic classification.</title>
        <authorList>
            <person name="Goeker M."/>
        </authorList>
    </citation>
    <scope>NUCLEOTIDE SEQUENCE [LARGE SCALE GENOMIC DNA]</scope>
    <source>
        <strain evidence="3 4">DSM 45903</strain>
    </source>
</reference>
<dbReference type="Gene3D" id="3.60.15.10">
    <property type="entry name" value="Ribonuclease Z/Hydroxyacylglutathione hydrolase-like"/>
    <property type="match status" value="1"/>
</dbReference>
<keyword evidence="1" id="KW-0862">Zinc</keyword>
<gene>
    <name evidence="3" type="ORF">JOE21_000256</name>
</gene>
<evidence type="ECO:0000313" key="4">
    <source>
        <dbReference type="Proteomes" id="UP001185012"/>
    </source>
</evidence>
<dbReference type="EMBL" id="JAVDQG010000001">
    <property type="protein sequence ID" value="MDR6224268.1"/>
    <property type="molecule type" value="Genomic_DNA"/>
</dbReference>
<dbReference type="PANTHER" id="PTHR46018:SF4">
    <property type="entry name" value="METALLO-HYDROLASE YHFI-RELATED"/>
    <property type="match status" value="1"/>
</dbReference>
<evidence type="ECO:0000256" key="1">
    <source>
        <dbReference type="ARBA" id="ARBA00022833"/>
    </source>
</evidence>
<dbReference type="Proteomes" id="UP001185012">
    <property type="component" value="Unassembled WGS sequence"/>
</dbReference>
<feature type="domain" description="Metallo-beta-lactamase" evidence="2">
    <location>
        <begin position="18"/>
        <end position="190"/>
    </location>
</feature>
<sequence>MKWTVLGCHSPYPGAGGATSGYLLQISGKNILVDCGSGVLAQLGSIIRPDDLDEVWLSHLHHDHIADFFVLQYAVQTSLRLGWRSHPLPVRTPLVPREWGDRLPYHQAVQIQEIKDGDRREEDGWSVYWCRTDHGVPCYAMVIQSKEGTILFGADAGLATDWNQMTEGPDLFICEGTYLHRDKPVAPMAHHSVREAAEAATRIGAHALMITHWFPGYDPKEIEREAQAFFTGRVWVAQSGLSVEIGDQPPLSK</sequence>
<dbReference type="InterPro" id="IPR036866">
    <property type="entry name" value="RibonucZ/Hydroxyglut_hydro"/>
</dbReference>
<organism evidence="3 4">
    <name type="scientific">Desmospora profundinema</name>
    <dbReference type="NCBI Taxonomy" id="1571184"/>
    <lineage>
        <taxon>Bacteria</taxon>
        <taxon>Bacillati</taxon>
        <taxon>Bacillota</taxon>
        <taxon>Bacilli</taxon>
        <taxon>Bacillales</taxon>
        <taxon>Thermoactinomycetaceae</taxon>
        <taxon>Desmospora</taxon>
    </lineage>
</organism>
<evidence type="ECO:0000313" key="3">
    <source>
        <dbReference type="EMBL" id="MDR6224268.1"/>
    </source>
</evidence>
<evidence type="ECO:0000259" key="2">
    <source>
        <dbReference type="SMART" id="SM00849"/>
    </source>
</evidence>
<dbReference type="RefSeq" id="WP_309861350.1">
    <property type="nucleotide sequence ID" value="NZ_JAVDQG010000001.1"/>
</dbReference>